<proteinExistence type="predicted"/>
<name>A0A4C1YEU7_EUMVA</name>
<evidence type="ECO:0000313" key="2">
    <source>
        <dbReference type="Proteomes" id="UP000299102"/>
    </source>
</evidence>
<protein>
    <submittedName>
        <fullName evidence="1">Uncharacterized protein</fullName>
    </submittedName>
</protein>
<gene>
    <name evidence="1" type="ORF">EVAR_90784_1</name>
</gene>
<dbReference type="EMBL" id="BGZK01001216">
    <property type="protein sequence ID" value="GBP74646.1"/>
    <property type="molecule type" value="Genomic_DNA"/>
</dbReference>
<keyword evidence="2" id="KW-1185">Reference proteome</keyword>
<reference evidence="1 2" key="1">
    <citation type="journal article" date="2019" name="Commun. Biol.">
        <title>The bagworm genome reveals a unique fibroin gene that provides high tensile strength.</title>
        <authorList>
            <person name="Kono N."/>
            <person name="Nakamura H."/>
            <person name="Ohtoshi R."/>
            <person name="Tomita M."/>
            <person name="Numata K."/>
            <person name="Arakawa K."/>
        </authorList>
    </citation>
    <scope>NUCLEOTIDE SEQUENCE [LARGE SCALE GENOMIC DNA]</scope>
</reference>
<sequence>MLFLSLLCSPTLSLDIYITLKGLDLKSSAPAQLLMAVISNAATPLKTVETQRALQGFFSKLTSEFLTQGKFNQSLRAFEGMLSNRSWS</sequence>
<evidence type="ECO:0000313" key="1">
    <source>
        <dbReference type="EMBL" id="GBP74646.1"/>
    </source>
</evidence>
<organism evidence="1 2">
    <name type="scientific">Eumeta variegata</name>
    <name type="common">Bagworm moth</name>
    <name type="synonym">Eumeta japonica</name>
    <dbReference type="NCBI Taxonomy" id="151549"/>
    <lineage>
        <taxon>Eukaryota</taxon>
        <taxon>Metazoa</taxon>
        <taxon>Ecdysozoa</taxon>
        <taxon>Arthropoda</taxon>
        <taxon>Hexapoda</taxon>
        <taxon>Insecta</taxon>
        <taxon>Pterygota</taxon>
        <taxon>Neoptera</taxon>
        <taxon>Endopterygota</taxon>
        <taxon>Lepidoptera</taxon>
        <taxon>Glossata</taxon>
        <taxon>Ditrysia</taxon>
        <taxon>Tineoidea</taxon>
        <taxon>Psychidae</taxon>
        <taxon>Oiketicinae</taxon>
        <taxon>Eumeta</taxon>
    </lineage>
</organism>
<accession>A0A4C1YEU7</accession>
<dbReference type="Proteomes" id="UP000299102">
    <property type="component" value="Unassembled WGS sequence"/>
</dbReference>
<comment type="caution">
    <text evidence="1">The sequence shown here is derived from an EMBL/GenBank/DDBJ whole genome shotgun (WGS) entry which is preliminary data.</text>
</comment>
<dbReference type="AlphaFoldDB" id="A0A4C1YEU7"/>